<protein>
    <recommendedName>
        <fullName evidence="6">ABC transmembrane type-1 domain-containing protein</fullName>
    </recommendedName>
</protein>
<dbReference type="Proteomes" id="UP000051660">
    <property type="component" value="Unassembled WGS sequence"/>
</dbReference>
<accession>A0A0R3N5V5</accession>
<keyword evidence="3 5" id="KW-1133">Transmembrane helix</keyword>
<comment type="subcellular location">
    <subcellularLocation>
        <location evidence="1">Cell membrane</location>
        <topology evidence="1">Multi-pass membrane protein</topology>
    </subcellularLocation>
</comment>
<dbReference type="OrthoDB" id="9787557at2"/>
<keyword evidence="4 5" id="KW-0472">Membrane</keyword>
<name>A0A0R3N5V5_9BRAD</name>
<evidence type="ECO:0000256" key="5">
    <source>
        <dbReference type="SAM" id="Phobius"/>
    </source>
</evidence>
<dbReference type="InterPro" id="IPR011527">
    <property type="entry name" value="ABC1_TM_dom"/>
</dbReference>
<feature type="transmembrane region" description="Helical" evidence="5">
    <location>
        <begin position="12"/>
        <end position="35"/>
    </location>
</feature>
<dbReference type="InterPro" id="IPR027417">
    <property type="entry name" value="P-loop_NTPase"/>
</dbReference>
<feature type="transmembrane region" description="Helical" evidence="5">
    <location>
        <begin position="47"/>
        <end position="68"/>
    </location>
</feature>
<feature type="domain" description="ABC transmembrane type-1" evidence="6">
    <location>
        <begin position="15"/>
        <end position="294"/>
    </location>
</feature>
<dbReference type="AlphaFoldDB" id="A0A0R3N5V5"/>
<evidence type="ECO:0000256" key="1">
    <source>
        <dbReference type="ARBA" id="ARBA00004651"/>
    </source>
</evidence>
<dbReference type="InterPro" id="IPR039421">
    <property type="entry name" value="Type_1_exporter"/>
</dbReference>
<dbReference type="EMBL" id="LLYB01000035">
    <property type="protein sequence ID" value="KRR27762.1"/>
    <property type="molecule type" value="Genomic_DNA"/>
</dbReference>
<sequence length="534" mass="57278">MLSQVADAKPTSVTVLSTAASVCAHLLSLAVPLALLQTYDRILPNQAYSTTFVLALGVSIAIVLEALLRYGRAVLFAYVGETFEGRVTLLELDHLMRANGRAVQEYGVPALSDAVRAAGQMRDFWSGNAAVALHELPFLVIYFVLIAYIGSWLVLIPIALTILALIAALLVMRATRGTIRDLETAEAARRNLAWGIFGGLIEVKAMAAEPMLTRRYRDVVARVMTAEARMENQLALIRENGALLSQISTVAVVTLGAFMVVAGQLTVGGLAACILLAGRSVGPAMGAFVYLTRLNYRREADLKIQSVLSLPEAPLWKSSGDRIFRGGEIRLSGTALRDGPVAIPQGNVVRVDANDPLAATALLEAVARLDDSLDVHITYDGLPGTAFESRSLREAIAVVSCRANMISGTLLDNMTLFSPQHSADAIRLMQRLGLNTFVDGLKQGLMTVVGPAGAEIVSPGIAVRIGLIRALVRRPVVLCLDEVGGALDLDGKRRLVESLKEIKGQTTIFLVSQDPSLLQIVNQTIRLRAGEKLT</sequence>
<dbReference type="SUPFAM" id="SSF90123">
    <property type="entry name" value="ABC transporter transmembrane region"/>
    <property type="match status" value="1"/>
</dbReference>
<evidence type="ECO:0000313" key="7">
    <source>
        <dbReference type="EMBL" id="KRR27762.1"/>
    </source>
</evidence>
<dbReference type="SUPFAM" id="SSF52540">
    <property type="entry name" value="P-loop containing nucleoside triphosphate hydrolases"/>
    <property type="match status" value="1"/>
</dbReference>
<dbReference type="InterPro" id="IPR036640">
    <property type="entry name" value="ABC1_TM_sf"/>
</dbReference>
<gene>
    <name evidence="7" type="ORF">CQ14_29460</name>
</gene>
<evidence type="ECO:0000256" key="3">
    <source>
        <dbReference type="ARBA" id="ARBA00022989"/>
    </source>
</evidence>
<dbReference type="Pfam" id="PF00664">
    <property type="entry name" value="ABC_membrane"/>
    <property type="match status" value="1"/>
</dbReference>
<organism evidence="7 8">
    <name type="scientific">Bradyrhizobium lablabi</name>
    <dbReference type="NCBI Taxonomy" id="722472"/>
    <lineage>
        <taxon>Bacteria</taxon>
        <taxon>Pseudomonadati</taxon>
        <taxon>Pseudomonadota</taxon>
        <taxon>Alphaproteobacteria</taxon>
        <taxon>Hyphomicrobiales</taxon>
        <taxon>Nitrobacteraceae</taxon>
        <taxon>Bradyrhizobium</taxon>
    </lineage>
</organism>
<dbReference type="Gene3D" id="1.20.1560.10">
    <property type="entry name" value="ABC transporter type 1, transmembrane domain"/>
    <property type="match status" value="1"/>
</dbReference>
<dbReference type="GO" id="GO:0140359">
    <property type="term" value="F:ABC-type transporter activity"/>
    <property type="evidence" value="ECO:0007669"/>
    <property type="project" value="InterPro"/>
</dbReference>
<feature type="transmembrane region" description="Helical" evidence="5">
    <location>
        <begin position="243"/>
        <end position="263"/>
    </location>
</feature>
<evidence type="ECO:0000256" key="4">
    <source>
        <dbReference type="ARBA" id="ARBA00023136"/>
    </source>
</evidence>
<evidence type="ECO:0000259" key="6">
    <source>
        <dbReference type="PROSITE" id="PS50929"/>
    </source>
</evidence>
<feature type="transmembrane region" description="Helical" evidence="5">
    <location>
        <begin position="129"/>
        <end position="148"/>
    </location>
</feature>
<reference evidence="7 8" key="1">
    <citation type="submission" date="2014-03" db="EMBL/GenBank/DDBJ databases">
        <title>Bradyrhizobium valentinum sp. nov., isolated from effective nodules of Lupinus mariae-josephae, a lupine endemic of basic-lime soils in Eastern Spain.</title>
        <authorList>
            <person name="Duran D."/>
            <person name="Rey L."/>
            <person name="Navarro A."/>
            <person name="Busquets A."/>
            <person name="Imperial J."/>
            <person name="Ruiz-Argueso T."/>
        </authorList>
    </citation>
    <scope>NUCLEOTIDE SEQUENCE [LARGE SCALE GENOMIC DNA]</scope>
    <source>
        <strain evidence="7 8">CCBAU 23086</strain>
    </source>
</reference>
<dbReference type="GO" id="GO:0005886">
    <property type="term" value="C:plasma membrane"/>
    <property type="evidence" value="ECO:0007669"/>
    <property type="project" value="UniProtKB-SubCell"/>
</dbReference>
<dbReference type="GO" id="GO:0005524">
    <property type="term" value="F:ATP binding"/>
    <property type="evidence" value="ECO:0007669"/>
    <property type="project" value="InterPro"/>
</dbReference>
<dbReference type="PANTHER" id="PTHR43394">
    <property type="entry name" value="ATP-DEPENDENT PERMEASE MDL1, MITOCHONDRIAL"/>
    <property type="match status" value="1"/>
</dbReference>
<dbReference type="Gene3D" id="3.40.50.300">
    <property type="entry name" value="P-loop containing nucleotide triphosphate hydrolases"/>
    <property type="match status" value="1"/>
</dbReference>
<dbReference type="RefSeq" id="WP_082649682.1">
    <property type="nucleotide sequence ID" value="NZ_LLYB01000035.1"/>
</dbReference>
<feature type="transmembrane region" description="Helical" evidence="5">
    <location>
        <begin position="154"/>
        <end position="172"/>
    </location>
</feature>
<proteinExistence type="predicted"/>
<evidence type="ECO:0000313" key="8">
    <source>
        <dbReference type="Proteomes" id="UP000051660"/>
    </source>
</evidence>
<keyword evidence="2 5" id="KW-0812">Transmembrane</keyword>
<comment type="caution">
    <text evidence="7">The sequence shown here is derived from an EMBL/GenBank/DDBJ whole genome shotgun (WGS) entry which is preliminary data.</text>
</comment>
<feature type="transmembrane region" description="Helical" evidence="5">
    <location>
        <begin position="269"/>
        <end position="291"/>
    </location>
</feature>
<evidence type="ECO:0000256" key="2">
    <source>
        <dbReference type="ARBA" id="ARBA00022692"/>
    </source>
</evidence>
<dbReference type="PROSITE" id="PS50929">
    <property type="entry name" value="ABC_TM1F"/>
    <property type="match status" value="1"/>
</dbReference>